<protein>
    <recommendedName>
        <fullName evidence="4">ABC-2 family transporter protein</fullName>
    </recommendedName>
</protein>
<dbReference type="Proteomes" id="UP000238823">
    <property type="component" value="Unassembled WGS sequence"/>
</dbReference>
<organism evidence="2 3">
    <name type="scientific">Enhygromyxa salina</name>
    <dbReference type="NCBI Taxonomy" id="215803"/>
    <lineage>
        <taxon>Bacteria</taxon>
        <taxon>Pseudomonadati</taxon>
        <taxon>Myxococcota</taxon>
        <taxon>Polyangia</taxon>
        <taxon>Nannocystales</taxon>
        <taxon>Nannocystaceae</taxon>
        <taxon>Enhygromyxa</taxon>
    </lineage>
</organism>
<dbReference type="InterPro" id="IPR010390">
    <property type="entry name" value="ABC-2_transporter-like"/>
</dbReference>
<dbReference type="EMBL" id="PVNL01000054">
    <property type="protein sequence ID" value="PRQ07466.1"/>
    <property type="molecule type" value="Genomic_DNA"/>
</dbReference>
<evidence type="ECO:0000313" key="3">
    <source>
        <dbReference type="Proteomes" id="UP000238823"/>
    </source>
</evidence>
<dbReference type="PANTHER" id="PTHR36832:SF1">
    <property type="entry name" value="SLR1174 PROTEIN"/>
    <property type="match status" value="1"/>
</dbReference>
<sequence length="266" mass="28175">MSSGRVAKLGALWRLGVAEAAAYRTSLLIWVLATTMPLISLVLWRALAASGPIGDYDQDGFDSYFIAAFVVRQLSVSWVVWDLDSQIRTGALSALLLRPVHPVAHHVMFNLAALPLRTALAAPVAIVVLLATGGISITANPIALALAIPAVVFAWCLNFLTQLAIGCLAFWLTKAAALYDVWIGAYVVLAGYLVPTSLFPHGLAEVARVLPFHAALGFPVELLIGRLSTAQALEGIGLQLAWLVAVGAIAALAWRRGLRAYGAFGA</sequence>
<evidence type="ECO:0000256" key="1">
    <source>
        <dbReference type="SAM" id="Phobius"/>
    </source>
</evidence>
<accession>A0A2S9YQW0</accession>
<dbReference type="RefSeq" id="WP_106089870.1">
    <property type="nucleotide sequence ID" value="NZ_PVNL01000054.1"/>
</dbReference>
<feature type="transmembrane region" description="Helical" evidence="1">
    <location>
        <begin position="120"/>
        <end position="139"/>
    </location>
</feature>
<gene>
    <name evidence="2" type="ORF">ENSA7_28590</name>
</gene>
<dbReference type="Pfam" id="PF06182">
    <property type="entry name" value="ABC2_membrane_6"/>
    <property type="match status" value="1"/>
</dbReference>
<feature type="transmembrane region" description="Helical" evidence="1">
    <location>
        <begin position="177"/>
        <end position="194"/>
    </location>
</feature>
<dbReference type="AlphaFoldDB" id="A0A2S9YQW0"/>
<dbReference type="OrthoDB" id="8582979at2"/>
<proteinExistence type="predicted"/>
<feature type="transmembrane region" description="Helical" evidence="1">
    <location>
        <begin position="236"/>
        <end position="254"/>
    </location>
</feature>
<dbReference type="PANTHER" id="PTHR36832">
    <property type="entry name" value="SLR1174 PROTEIN-RELATED"/>
    <property type="match status" value="1"/>
</dbReference>
<feature type="transmembrane region" description="Helical" evidence="1">
    <location>
        <begin position="21"/>
        <end position="44"/>
    </location>
</feature>
<evidence type="ECO:0008006" key="4">
    <source>
        <dbReference type="Google" id="ProtNLM"/>
    </source>
</evidence>
<comment type="caution">
    <text evidence="2">The sequence shown here is derived from an EMBL/GenBank/DDBJ whole genome shotgun (WGS) entry which is preliminary data.</text>
</comment>
<keyword evidence="1" id="KW-0812">Transmembrane</keyword>
<keyword evidence="1" id="KW-0472">Membrane</keyword>
<feature type="transmembrane region" description="Helical" evidence="1">
    <location>
        <begin position="146"/>
        <end position="171"/>
    </location>
</feature>
<feature type="transmembrane region" description="Helical" evidence="1">
    <location>
        <begin position="64"/>
        <end position="83"/>
    </location>
</feature>
<reference evidence="2 3" key="1">
    <citation type="submission" date="2018-03" db="EMBL/GenBank/DDBJ databases">
        <title>Draft Genome Sequences of the Obligatory Marine Myxobacteria Enhygromyxa salina SWB007.</title>
        <authorList>
            <person name="Poehlein A."/>
            <person name="Moghaddam J.A."/>
            <person name="Harms H."/>
            <person name="Alanjari M."/>
            <person name="Koenig G.M."/>
            <person name="Daniel R."/>
            <person name="Schaeberle T.F."/>
        </authorList>
    </citation>
    <scope>NUCLEOTIDE SEQUENCE [LARGE SCALE GENOMIC DNA]</scope>
    <source>
        <strain evidence="2 3">SWB007</strain>
    </source>
</reference>
<name>A0A2S9YQW0_9BACT</name>
<keyword evidence="1" id="KW-1133">Transmembrane helix</keyword>
<evidence type="ECO:0000313" key="2">
    <source>
        <dbReference type="EMBL" id="PRQ07466.1"/>
    </source>
</evidence>